<proteinExistence type="predicted"/>
<dbReference type="EMBL" id="MGGZ01000021">
    <property type="protein sequence ID" value="OGM56925.1"/>
    <property type="molecule type" value="Genomic_DNA"/>
</dbReference>
<sequence length="342" mass="38382">MRDAVLGLAVVKYGRREDLLVVDVCLTADPPQFPPHSGTKIVMISLLCEAFKCGAKLEIKFTENVEGGRVPFAVYKLARHLGVTLSHIDEGHISPAEARQLFMVLTGFSAASSQKLMQLAVEEKVSPERVCFMVHNGVWELPEMESILLGSGQPERIILGTSLPEVRALYLNDLLFARAALLGSFLDRKLARRERGDEEQVLELEGDARRFGISFDPAFYAKIYSAEEPLLVPWIEEDESWVPAGGRIVAMVRARTVADIELHFEDDLATAAKMMESYGRQKENFFYLLYPRDFRDLPQDVKESITESLRGIGVGPMICPEMAEKLDVDAAKRLEKARVIRR</sequence>
<gene>
    <name evidence="1" type="ORF">A3E46_01155</name>
</gene>
<protein>
    <submittedName>
        <fullName evidence="1">Uncharacterized protein</fullName>
    </submittedName>
</protein>
<dbReference type="STRING" id="1802513.A3E46_01155"/>
<name>A0A1F8B0B8_9BACT</name>
<dbReference type="Proteomes" id="UP000178313">
    <property type="component" value="Unassembled WGS sequence"/>
</dbReference>
<comment type="caution">
    <text evidence="1">The sequence shown here is derived from an EMBL/GenBank/DDBJ whole genome shotgun (WGS) entry which is preliminary data.</text>
</comment>
<evidence type="ECO:0000313" key="1">
    <source>
        <dbReference type="EMBL" id="OGM56925.1"/>
    </source>
</evidence>
<accession>A0A1F8B0B8</accession>
<evidence type="ECO:0000313" key="2">
    <source>
        <dbReference type="Proteomes" id="UP000178313"/>
    </source>
</evidence>
<organism evidence="1 2">
    <name type="scientific">Candidatus Woesebacteria bacterium RIFCSPHIGHO2_12_FULL_46_16</name>
    <dbReference type="NCBI Taxonomy" id="1802513"/>
    <lineage>
        <taxon>Bacteria</taxon>
        <taxon>Candidatus Woeseibacteriota</taxon>
    </lineage>
</organism>
<dbReference type="AlphaFoldDB" id="A0A1F8B0B8"/>
<reference evidence="1 2" key="1">
    <citation type="journal article" date="2016" name="Nat. Commun.">
        <title>Thousands of microbial genomes shed light on interconnected biogeochemical processes in an aquifer system.</title>
        <authorList>
            <person name="Anantharaman K."/>
            <person name="Brown C.T."/>
            <person name="Hug L.A."/>
            <person name="Sharon I."/>
            <person name="Castelle C.J."/>
            <person name="Probst A.J."/>
            <person name="Thomas B.C."/>
            <person name="Singh A."/>
            <person name="Wilkins M.J."/>
            <person name="Karaoz U."/>
            <person name="Brodie E.L."/>
            <person name="Williams K.H."/>
            <person name="Hubbard S.S."/>
            <person name="Banfield J.F."/>
        </authorList>
    </citation>
    <scope>NUCLEOTIDE SEQUENCE [LARGE SCALE GENOMIC DNA]</scope>
</reference>